<dbReference type="PANTHER" id="PTHR23030:SF30">
    <property type="entry name" value="TYROSINE-PROTEIN PHOSPHATASE NON-RECEPTOR TYPE 23"/>
    <property type="match status" value="1"/>
</dbReference>
<feature type="compositionally biased region" description="Pro residues" evidence="5">
    <location>
        <begin position="842"/>
        <end position="867"/>
    </location>
</feature>
<sequence length="875" mass="92737">MEHLTANGVMLGILPKKGEDVDLVGPIRSYLEDTFSPEEATSSEEDLTRLGLLRSETVANQQTHEQRRETLLAYYRALCVVESRFPISKQSGHIDVSFSWADAFKTHKRVSIANVHFEKAAVIFNLGASWSQLGLTADRTTLEGIKTAAHAFQQAAGAFAMLREDVLGKIGGVGGGDATADLSEECAGMLVSLHLAQAQECFYDKAATDGKSTAVCVKLAQQTHLFYEEVKTALASPPLSEHLEKSWLAHVAAKSTMFHAEALSRAAKMAEDDDEDIGSAITRLLVASTELHAAHRMTKNTGGISVHCVGAVATLRDAVDEQLRRAQRDNECVYMVRVPAYEDVAPLGAAAVVKAVRPPAEAVDAATEDMFAAIVPESGFKALSRYTEKVDALIREENDVLALASDEARVALREMELPELLIAAEAGAQPESPPGCGQDSAAGSGGGLPSPLDEEVAAIQGAGGLAALRGAPPRLAEMNESCAQQIGAAQSALDVEATEDEACRGTYGPGAWTRPPSAGLTVNLREKLASFRNNLAQAARSDDSLRRRIEDGVDGVLGVLDPVNLAAAAPKLRAPMLSTLDDSGALPSLRAALEDLEAVGSERAGIEEMMRRIKEDDNIMGKVMAKTDNYDGLFKTELAKYDKAREAIATNVSSQADILSRLRATHARFTQMYDVDAWRAATDAHASSVRAAVAHYRELSSGLEQGLTFYSGFAEAVNRLAGECEGFVENRRREKAQLEGVVARRAEQAAAVAHHQAAATAAQQNAAADQAAAQRAMAEAQASAAAAQIRNMSMSAPPPGPAPPPGIAVGAPPSPHGYYSQPQPPAYGYPPAPQGYPSAPQGYPPAPQGFPPPPPPPANYPQPPPGVGPQYGGYR</sequence>
<dbReference type="SMART" id="SM01041">
    <property type="entry name" value="BRO1"/>
    <property type="match status" value="1"/>
</dbReference>
<evidence type="ECO:0000256" key="2">
    <source>
        <dbReference type="ARBA" id="ARBA00004496"/>
    </source>
</evidence>
<organism evidence="7">
    <name type="scientific">Micromonas pusilla</name>
    <name type="common">Picoplanktonic green alga</name>
    <name type="synonym">Chromulina pusilla</name>
    <dbReference type="NCBI Taxonomy" id="38833"/>
    <lineage>
        <taxon>Eukaryota</taxon>
        <taxon>Viridiplantae</taxon>
        <taxon>Chlorophyta</taxon>
        <taxon>Mamiellophyceae</taxon>
        <taxon>Mamiellales</taxon>
        <taxon>Mamiellaceae</taxon>
        <taxon>Micromonas</taxon>
    </lineage>
</organism>
<evidence type="ECO:0000259" key="6">
    <source>
        <dbReference type="PROSITE" id="PS51180"/>
    </source>
</evidence>
<protein>
    <recommendedName>
        <fullName evidence="6">BRO1 domain-containing protein</fullName>
    </recommendedName>
</protein>
<proteinExistence type="predicted"/>
<evidence type="ECO:0000256" key="5">
    <source>
        <dbReference type="SAM" id="MobiDB-lite"/>
    </source>
</evidence>
<dbReference type="InterPro" id="IPR004328">
    <property type="entry name" value="BRO1_dom"/>
</dbReference>
<dbReference type="GO" id="GO:0005768">
    <property type="term" value="C:endosome"/>
    <property type="evidence" value="ECO:0007669"/>
    <property type="project" value="UniProtKB-SubCell"/>
</dbReference>
<keyword evidence="4" id="KW-0967">Endosome</keyword>
<keyword evidence="3" id="KW-0963">Cytoplasm</keyword>
<evidence type="ECO:0000313" key="7">
    <source>
        <dbReference type="EMBL" id="CAD8523791.1"/>
    </source>
</evidence>
<reference evidence="7" key="1">
    <citation type="submission" date="2021-01" db="EMBL/GenBank/DDBJ databases">
        <authorList>
            <person name="Corre E."/>
            <person name="Pelletier E."/>
            <person name="Niang G."/>
            <person name="Scheremetjew M."/>
            <person name="Finn R."/>
            <person name="Kale V."/>
            <person name="Holt S."/>
            <person name="Cochrane G."/>
            <person name="Meng A."/>
            <person name="Brown T."/>
            <person name="Cohen L."/>
        </authorList>
    </citation>
    <scope>NUCLEOTIDE SEQUENCE</scope>
    <source>
        <strain evidence="7">CCMP1723</strain>
    </source>
</reference>
<comment type="subcellular location">
    <subcellularLocation>
        <location evidence="2">Cytoplasm</location>
    </subcellularLocation>
    <subcellularLocation>
        <location evidence="1">Endosome</location>
    </subcellularLocation>
</comment>
<evidence type="ECO:0000256" key="4">
    <source>
        <dbReference type="ARBA" id="ARBA00022753"/>
    </source>
</evidence>
<feature type="compositionally biased region" description="Pro residues" evidence="5">
    <location>
        <begin position="796"/>
        <end position="806"/>
    </location>
</feature>
<dbReference type="Pfam" id="PF03097">
    <property type="entry name" value="BRO1"/>
    <property type="match status" value="1"/>
</dbReference>
<dbReference type="CDD" id="cd09246">
    <property type="entry name" value="BRO1_Alix_like_1"/>
    <property type="match status" value="1"/>
</dbReference>
<dbReference type="CDD" id="cd09238">
    <property type="entry name" value="V_Alix_like_1"/>
    <property type="match status" value="1"/>
</dbReference>
<evidence type="ECO:0000256" key="3">
    <source>
        <dbReference type="ARBA" id="ARBA00022490"/>
    </source>
</evidence>
<dbReference type="Gene3D" id="1.20.140.50">
    <property type="entry name" value="alix/aip1 like domains"/>
    <property type="match status" value="1"/>
</dbReference>
<dbReference type="InterPro" id="IPR025304">
    <property type="entry name" value="ALIX_V_dom"/>
</dbReference>
<dbReference type="EMBL" id="HBEQ01012923">
    <property type="protein sequence ID" value="CAD8523791.1"/>
    <property type="molecule type" value="Transcribed_RNA"/>
</dbReference>
<feature type="region of interest" description="Disordered" evidence="5">
    <location>
        <begin position="792"/>
        <end position="875"/>
    </location>
</feature>
<dbReference type="GO" id="GO:0043328">
    <property type="term" value="P:protein transport to vacuole involved in ubiquitin-dependent protein catabolic process via the multivesicular body sorting pathway"/>
    <property type="evidence" value="ECO:0007669"/>
    <property type="project" value="TreeGrafter"/>
</dbReference>
<dbReference type="InterPro" id="IPR038499">
    <property type="entry name" value="BRO1_sf"/>
</dbReference>
<evidence type="ECO:0000256" key="1">
    <source>
        <dbReference type="ARBA" id="ARBA00004177"/>
    </source>
</evidence>
<dbReference type="PROSITE" id="PS51180">
    <property type="entry name" value="BRO1"/>
    <property type="match status" value="1"/>
</dbReference>
<dbReference type="Gene3D" id="1.20.120.560">
    <property type="entry name" value="alix/aip1 in complex with the ypdl late domain"/>
    <property type="match status" value="1"/>
</dbReference>
<dbReference type="PANTHER" id="PTHR23030">
    <property type="entry name" value="PCD6 INTERACTING PROTEIN-RELATED"/>
    <property type="match status" value="1"/>
</dbReference>
<feature type="region of interest" description="Disordered" evidence="5">
    <location>
        <begin position="428"/>
        <end position="452"/>
    </location>
</feature>
<dbReference type="Pfam" id="PF13949">
    <property type="entry name" value="ALIX_LYPXL_bnd"/>
    <property type="match status" value="1"/>
</dbReference>
<dbReference type="Gene3D" id="1.25.40.280">
    <property type="entry name" value="alix/aip1 like domains"/>
    <property type="match status" value="1"/>
</dbReference>
<feature type="domain" description="BRO1" evidence="6">
    <location>
        <begin position="9"/>
        <end position="408"/>
    </location>
</feature>
<name>A0A7S0IJJ3_MICPS</name>
<dbReference type="AlphaFoldDB" id="A0A7S0IJJ3"/>
<feature type="compositionally biased region" description="Pro residues" evidence="5">
    <location>
        <begin position="822"/>
        <end position="834"/>
    </location>
</feature>
<gene>
    <name evidence="7" type="ORF">MCOM1403_LOCUS10393</name>
</gene>
<feature type="compositionally biased region" description="Low complexity" evidence="5">
    <location>
        <begin position="807"/>
        <end position="821"/>
    </location>
</feature>
<accession>A0A7S0IJJ3</accession>